<comment type="caution">
    <text evidence="9">The sequence shown here is derived from an EMBL/GenBank/DDBJ whole genome shotgun (WGS) entry which is preliminary data.</text>
</comment>
<gene>
    <name evidence="9" type="ORF">FHW37_106363</name>
</gene>
<feature type="transmembrane region" description="Helical" evidence="7">
    <location>
        <begin position="298"/>
        <end position="323"/>
    </location>
</feature>
<sequence length="363" mass="39685">MQETVRLAWVDAAKGISILLVVMMYAAYNTGEYTGGVGFLHYIIGFATPFRMPEFFLISGLFLSQVIDRPFLRFADRRVVHYLYFYILWVAIMIGLKVGIYDADPIGTVRGIGFALIQPYGVLWFVYLLALFGLVTKLLYDSAVPAWVTLPVAIALQLWSPHSESYILTQFAAYFVFFYLGYLAAPAVLALVDRAQHNPAAASIGLVVWALINGLLVFSPGYVVEPVGMQMGLAALPGLHFLLAVIGTLALCVAAGLAVQFRFMAWLTWLGKHSLVVYLFFTIPMSLSRALALKSGIIADIGIISTFVMVASIASSVILYGLIQLTSIGKFLFERPRWAHLPASRPAVGVGPATDRQASAAKS</sequence>
<evidence type="ECO:0000256" key="5">
    <source>
        <dbReference type="ARBA" id="ARBA00022989"/>
    </source>
</evidence>
<dbReference type="PANTHER" id="PTHR40074:SF4">
    <property type="entry name" value="INNER MEMBRANE PROTEIN YCFT"/>
    <property type="match status" value="1"/>
</dbReference>
<dbReference type="AlphaFoldDB" id="A0A561QJ67"/>
<dbReference type="EMBL" id="VIWP01000006">
    <property type="protein sequence ID" value="TWF50399.1"/>
    <property type="molecule type" value="Genomic_DNA"/>
</dbReference>
<feature type="transmembrane region" description="Helical" evidence="7">
    <location>
        <begin position="171"/>
        <end position="192"/>
    </location>
</feature>
<dbReference type="GO" id="GO:0009246">
    <property type="term" value="P:enterobacterial common antigen biosynthetic process"/>
    <property type="evidence" value="ECO:0007669"/>
    <property type="project" value="TreeGrafter"/>
</dbReference>
<organism evidence="9 10">
    <name type="scientific">Neorhizobium alkalisoli</name>
    <dbReference type="NCBI Taxonomy" id="528178"/>
    <lineage>
        <taxon>Bacteria</taxon>
        <taxon>Pseudomonadati</taxon>
        <taxon>Pseudomonadota</taxon>
        <taxon>Alphaproteobacteria</taxon>
        <taxon>Hyphomicrobiales</taxon>
        <taxon>Rhizobiaceae</taxon>
        <taxon>Rhizobium/Agrobacterium group</taxon>
        <taxon>Neorhizobium</taxon>
    </lineage>
</organism>
<dbReference type="Pfam" id="PF01757">
    <property type="entry name" value="Acyl_transf_3"/>
    <property type="match status" value="1"/>
</dbReference>
<evidence type="ECO:0000256" key="6">
    <source>
        <dbReference type="ARBA" id="ARBA00023136"/>
    </source>
</evidence>
<feature type="transmembrane region" description="Helical" evidence="7">
    <location>
        <begin position="138"/>
        <end position="159"/>
    </location>
</feature>
<keyword evidence="6 7" id="KW-0472">Membrane</keyword>
<accession>A0A561QJ67</accession>
<dbReference type="RefSeq" id="WP_145640766.1">
    <property type="nucleotide sequence ID" value="NZ_VIWP01000006.1"/>
</dbReference>
<dbReference type="InterPro" id="IPR002656">
    <property type="entry name" value="Acyl_transf_3_dom"/>
</dbReference>
<dbReference type="OrthoDB" id="9814956at2"/>
<evidence type="ECO:0000256" key="7">
    <source>
        <dbReference type="SAM" id="Phobius"/>
    </source>
</evidence>
<evidence type="ECO:0000313" key="9">
    <source>
        <dbReference type="EMBL" id="TWF50399.1"/>
    </source>
</evidence>
<comment type="similarity">
    <text evidence="2">Belongs to the acyltransferase 3 family.</text>
</comment>
<keyword evidence="4 7" id="KW-0812">Transmembrane</keyword>
<feature type="transmembrane region" description="Helical" evidence="7">
    <location>
        <begin position="83"/>
        <end position="100"/>
    </location>
</feature>
<evidence type="ECO:0000256" key="3">
    <source>
        <dbReference type="ARBA" id="ARBA00022475"/>
    </source>
</evidence>
<dbReference type="GO" id="GO:0016413">
    <property type="term" value="F:O-acetyltransferase activity"/>
    <property type="evidence" value="ECO:0007669"/>
    <property type="project" value="TreeGrafter"/>
</dbReference>
<reference evidence="9 10" key="1">
    <citation type="submission" date="2019-06" db="EMBL/GenBank/DDBJ databases">
        <title>Sorghum-associated microbial communities from plants grown in Nebraska, USA.</title>
        <authorList>
            <person name="Schachtman D."/>
        </authorList>
    </citation>
    <scope>NUCLEOTIDE SEQUENCE [LARGE SCALE GENOMIC DNA]</scope>
    <source>
        <strain evidence="9 10">1225</strain>
    </source>
</reference>
<dbReference type="PANTHER" id="PTHR40074">
    <property type="entry name" value="O-ACETYLTRANSFERASE WECH"/>
    <property type="match status" value="1"/>
</dbReference>
<dbReference type="GO" id="GO:0005886">
    <property type="term" value="C:plasma membrane"/>
    <property type="evidence" value="ECO:0007669"/>
    <property type="project" value="UniProtKB-SubCell"/>
</dbReference>
<feature type="transmembrane region" description="Helical" evidence="7">
    <location>
        <begin position="199"/>
        <end position="219"/>
    </location>
</feature>
<keyword evidence="10" id="KW-1185">Reference proteome</keyword>
<evidence type="ECO:0000313" key="10">
    <source>
        <dbReference type="Proteomes" id="UP000320653"/>
    </source>
</evidence>
<keyword evidence="3" id="KW-1003">Cell membrane</keyword>
<evidence type="ECO:0000256" key="2">
    <source>
        <dbReference type="ARBA" id="ARBA00007400"/>
    </source>
</evidence>
<evidence type="ECO:0000259" key="8">
    <source>
        <dbReference type="Pfam" id="PF01757"/>
    </source>
</evidence>
<feature type="transmembrane region" description="Helical" evidence="7">
    <location>
        <begin position="112"/>
        <end position="131"/>
    </location>
</feature>
<feature type="transmembrane region" description="Helical" evidence="7">
    <location>
        <begin position="239"/>
        <end position="263"/>
    </location>
</feature>
<name>A0A561QJ67_9HYPH</name>
<feature type="domain" description="Acyltransferase 3" evidence="8">
    <location>
        <begin position="8"/>
        <end position="320"/>
    </location>
</feature>
<comment type="subcellular location">
    <subcellularLocation>
        <location evidence="1">Cell membrane</location>
        <topology evidence="1">Multi-pass membrane protein</topology>
    </subcellularLocation>
</comment>
<dbReference type="Proteomes" id="UP000320653">
    <property type="component" value="Unassembled WGS sequence"/>
</dbReference>
<protein>
    <submittedName>
        <fullName evidence="9">Putative membrane protein YcfT</fullName>
    </submittedName>
</protein>
<proteinExistence type="inferred from homology"/>
<keyword evidence="5 7" id="KW-1133">Transmembrane helix</keyword>
<feature type="transmembrane region" description="Helical" evidence="7">
    <location>
        <begin position="39"/>
        <end position="63"/>
    </location>
</feature>
<feature type="transmembrane region" description="Helical" evidence="7">
    <location>
        <begin position="275"/>
        <end position="292"/>
    </location>
</feature>
<evidence type="ECO:0000256" key="1">
    <source>
        <dbReference type="ARBA" id="ARBA00004651"/>
    </source>
</evidence>
<evidence type="ECO:0000256" key="4">
    <source>
        <dbReference type="ARBA" id="ARBA00022692"/>
    </source>
</evidence>
<feature type="transmembrane region" description="Helical" evidence="7">
    <location>
        <begin position="7"/>
        <end position="27"/>
    </location>
</feature>